<evidence type="ECO:0000313" key="3">
    <source>
        <dbReference type="Proteomes" id="UP000568158"/>
    </source>
</evidence>
<reference evidence="2 3" key="1">
    <citation type="journal article" date="2020" name="Appl. Microbiol. Biotechnol.">
        <title>Targeted gene deletion in Brettanomyces bruxellensis with an expression-free CRISPR-Cas9 system.</title>
        <authorList>
            <person name="Varela C."/>
            <person name="Bartel C."/>
            <person name="Onetto C."/>
            <person name="Borneman A."/>
        </authorList>
    </citation>
    <scope>NUCLEOTIDE SEQUENCE [LARGE SCALE GENOMIC DNA]</scope>
    <source>
        <strain evidence="2 3">AWRI1613</strain>
    </source>
</reference>
<proteinExistence type="predicted"/>
<dbReference type="EMBL" id="JABCYN010000034">
    <property type="protein sequence ID" value="KAF6008781.1"/>
    <property type="molecule type" value="Genomic_DNA"/>
</dbReference>
<comment type="caution">
    <text evidence="2">The sequence shown here is derived from an EMBL/GenBank/DDBJ whole genome shotgun (WGS) entry which is preliminary data.</text>
</comment>
<dbReference type="GO" id="GO:0035658">
    <property type="term" value="C:Mon1-Ccz1 complex"/>
    <property type="evidence" value="ECO:0007669"/>
    <property type="project" value="InterPro"/>
</dbReference>
<organism evidence="2 3">
    <name type="scientific">Dekkera bruxellensis</name>
    <name type="common">Brettanomyces custersii</name>
    <dbReference type="NCBI Taxonomy" id="5007"/>
    <lineage>
        <taxon>Eukaryota</taxon>
        <taxon>Fungi</taxon>
        <taxon>Dikarya</taxon>
        <taxon>Ascomycota</taxon>
        <taxon>Saccharomycotina</taxon>
        <taxon>Pichiomycetes</taxon>
        <taxon>Pichiales</taxon>
        <taxon>Pichiaceae</taxon>
        <taxon>Brettanomyces</taxon>
    </lineage>
</organism>
<sequence>MGNGREAKEAPLISQNVVASVEFNSTDPDENRRSRLLGMVQALSEMTTKFGGSDASQGGENVPGSEQNTMQLSHIDTDGLRELVGRLEDKYYFVCGIKFASYGGKTYTKHGIASPEFLISEIQKGGVLWRLNYGSIGTFLSGDFSKKSPEFAKRIQFLSSWWQEWLNNRFEFPSSFDFNGEGVYSMLNGVKLSSRAVSGKLAARLAQEIKSGFTDQDGVQDVLILNRDRLSANEYGALYVSEDSPFERVSIIWLLDYLQRQDFDFGLSRFALKSKNLLSLQSYRAGLEAINGTNNSPSVMQASEMGVVKDESQSYIESLLIAPFRNAYSTVSSFMPTFGSSAVGTSGSSDQEEQNTQSDTVSSSCWAKLDEDGGSISTRKIILRRKKGETAGNVEVVTELVMYEIGQIVYVLLYQEDSPVLAESSYYEKIGKLLDGITEKLLKPVLKDGENAAQEHSFFYLAYNKENRIYKASLPWIPDTSDVKKYKNSLETLSSSYSRATLVGLHVNVMNLLLSGSPQRNMKQIERLMRMGDNWWGLLERNGENSLVVLKNCKDKNLASVERSTLSAFGPEVADWYKEFTL</sequence>
<dbReference type="InterPro" id="IPR013176">
    <property type="entry name" value="Ccz1"/>
</dbReference>
<dbReference type="PANTHER" id="PTHR13056">
    <property type="entry name" value="VACUOLAR FUSION PROTEIN CCZ1 HOMOLOG-RELATED"/>
    <property type="match status" value="1"/>
</dbReference>
<evidence type="ECO:0000313" key="2">
    <source>
        <dbReference type="EMBL" id="KAF6008781.1"/>
    </source>
</evidence>
<evidence type="ECO:0008006" key="4">
    <source>
        <dbReference type="Google" id="ProtNLM"/>
    </source>
</evidence>
<dbReference type="Proteomes" id="UP000568158">
    <property type="component" value="Unassembled WGS sequence"/>
</dbReference>
<dbReference type="PANTHER" id="PTHR13056:SF0">
    <property type="entry name" value="VACUOLAR FUSION PROTEIN CCZ1 HOMOLOG-RELATED"/>
    <property type="match status" value="1"/>
</dbReference>
<dbReference type="AlphaFoldDB" id="A0A8H6ESL3"/>
<evidence type="ECO:0000256" key="1">
    <source>
        <dbReference type="SAM" id="MobiDB-lite"/>
    </source>
</evidence>
<accession>A0A8H6ESL3</accession>
<protein>
    <recommendedName>
        <fullName evidence="4">CCZ1/INTU/HSP4 first Longin domain-containing protein</fullName>
    </recommendedName>
</protein>
<name>A0A8H6ESL3_DEKBR</name>
<dbReference type="GO" id="GO:0016192">
    <property type="term" value="P:vesicle-mediated transport"/>
    <property type="evidence" value="ECO:0007669"/>
    <property type="project" value="InterPro"/>
</dbReference>
<feature type="region of interest" description="Disordered" evidence="1">
    <location>
        <begin position="343"/>
        <end position="364"/>
    </location>
</feature>
<gene>
    <name evidence="2" type="ORF">HII12_004009</name>
</gene>